<evidence type="ECO:0000313" key="2">
    <source>
        <dbReference type="Proteomes" id="UP001163321"/>
    </source>
</evidence>
<dbReference type="Proteomes" id="UP001163321">
    <property type="component" value="Chromosome 8"/>
</dbReference>
<evidence type="ECO:0000313" key="1">
    <source>
        <dbReference type="EMBL" id="KAI9908676.1"/>
    </source>
</evidence>
<keyword evidence="2" id="KW-1185">Reference proteome</keyword>
<protein>
    <submittedName>
        <fullName evidence="1">Uncharacterized protein</fullName>
    </submittedName>
</protein>
<organism evidence="1 2">
    <name type="scientific">Peronosclerospora sorghi</name>
    <dbReference type="NCBI Taxonomy" id="230839"/>
    <lineage>
        <taxon>Eukaryota</taxon>
        <taxon>Sar</taxon>
        <taxon>Stramenopiles</taxon>
        <taxon>Oomycota</taxon>
        <taxon>Peronosporomycetes</taxon>
        <taxon>Peronosporales</taxon>
        <taxon>Peronosporaceae</taxon>
        <taxon>Peronosclerospora</taxon>
    </lineage>
</organism>
<gene>
    <name evidence="1" type="ORF">PsorP6_003225</name>
</gene>
<name>A0ACC0VT85_9STRA</name>
<comment type="caution">
    <text evidence="1">The sequence shown here is derived from an EMBL/GenBank/DDBJ whole genome shotgun (WGS) entry which is preliminary data.</text>
</comment>
<dbReference type="EMBL" id="CM047587">
    <property type="protein sequence ID" value="KAI9908676.1"/>
    <property type="molecule type" value="Genomic_DNA"/>
</dbReference>
<sequence length="67" mass="7706">MLRHVGIKRFHMRTNPLDESHVGRYDPRMNNYKEHRANGVHLDFGRTGQPLEKTEASPQAGRPGRIA</sequence>
<reference evidence="1 2" key="1">
    <citation type="journal article" date="2022" name="bioRxiv">
        <title>The genome of the oomycete Peronosclerospora sorghi, a cosmopolitan pathogen of maize and sorghum, is inflated with dispersed pseudogenes.</title>
        <authorList>
            <person name="Fletcher K."/>
            <person name="Martin F."/>
            <person name="Isakeit T."/>
            <person name="Cavanaugh K."/>
            <person name="Magill C."/>
            <person name="Michelmore R."/>
        </authorList>
    </citation>
    <scope>NUCLEOTIDE SEQUENCE [LARGE SCALE GENOMIC DNA]</scope>
    <source>
        <strain evidence="1">P6</strain>
    </source>
</reference>
<accession>A0ACC0VT85</accession>
<proteinExistence type="predicted"/>